<evidence type="ECO:0000259" key="3">
    <source>
        <dbReference type="Pfam" id="PF00483"/>
    </source>
</evidence>
<evidence type="ECO:0000256" key="1">
    <source>
        <dbReference type="ARBA" id="ARBA00007707"/>
    </source>
</evidence>
<dbReference type="GO" id="GO:0019134">
    <property type="term" value="F:glucosamine-1-phosphate N-acetyltransferase activity"/>
    <property type="evidence" value="ECO:0007669"/>
    <property type="project" value="InterPro"/>
</dbReference>
<dbReference type="InterPro" id="IPR056729">
    <property type="entry name" value="GMPPB_C"/>
</dbReference>
<dbReference type="InterPro" id="IPR023915">
    <property type="entry name" value="Bifunctiontional_GlmU_arc-type"/>
</dbReference>
<name>A0A2R7Y331_9ARCH</name>
<dbReference type="PANTHER" id="PTHR42883">
    <property type="entry name" value="GLUCOSE-1-PHOSPHATE THYMIDYLTRANSFERASE"/>
    <property type="match status" value="1"/>
</dbReference>
<evidence type="ECO:0000313" key="6">
    <source>
        <dbReference type="Proteomes" id="UP000244066"/>
    </source>
</evidence>
<dbReference type="SUPFAM" id="SSF53448">
    <property type="entry name" value="Nucleotide-diphospho-sugar transferases"/>
    <property type="match status" value="1"/>
</dbReference>
<protein>
    <submittedName>
        <fullName evidence="5">Glucose-1-phosphate thymidylyltransferase</fullName>
    </submittedName>
</protein>
<dbReference type="CDD" id="cd04189">
    <property type="entry name" value="G1P_TT_long"/>
    <property type="match status" value="1"/>
</dbReference>
<dbReference type="Gene3D" id="3.90.550.10">
    <property type="entry name" value="Spore Coat Polysaccharide Biosynthesis Protein SpsA, Chain A"/>
    <property type="match status" value="1"/>
</dbReference>
<dbReference type="Pfam" id="PF00483">
    <property type="entry name" value="NTP_transferase"/>
    <property type="match status" value="1"/>
</dbReference>
<dbReference type="UniPathway" id="UPA00113">
    <property type="reaction ID" value="UER00532"/>
</dbReference>
<feature type="domain" description="Nucleotidyl transferase" evidence="3">
    <location>
        <begin position="2"/>
        <end position="235"/>
    </location>
</feature>
<evidence type="ECO:0000313" key="5">
    <source>
        <dbReference type="EMBL" id="PUA31222.1"/>
    </source>
</evidence>
<dbReference type="NCBIfam" id="TIGR01208">
    <property type="entry name" value="rmlA_long"/>
    <property type="match status" value="1"/>
</dbReference>
<keyword evidence="5" id="KW-0808">Transferase</keyword>
<comment type="similarity">
    <text evidence="2">In the N-terminal section; belongs to the N-acetylglucosamine-1-phosphate uridyltransferase family.</text>
</comment>
<feature type="domain" description="Mannose-1-phosphate guanyltransferase C-terminal" evidence="4">
    <location>
        <begin position="270"/>
        <end position="332"/>
    </location>
</feature>
<gene>
    <name evidence="5" type="ORF">B9J98_07125</name>
</gene>
<dbReference type="EMBL" id="NDWU01000022">
    <property type="protein sequence ID" value="PUA31222.1"/>
    <property type="molecule type" value="Genomic_DNA"/>
</dbReference>
<dbReference type="Gene3D" id="2.160.10.10">
    <property type="entry name" value="Hexapeptide repeat proteins"/>
    <property type="match status" value="1"/>
</dbReference>
<dbReference type="Proteomes" id="UP000244066">
    <property type="component" value="Unassembled WGS sequence"/>
</dbReference>
<dbReference type="GO" id="GO:0006048">
    <property type="term" value="P:UDP-N-acetylglucosamine biosynthetic process"/>
    <property type="evidence" value="ECO:0007669"/>
    <property type="project" value="UniProtKB-UniPathway"/>
</dbReference>
<sequence length="355" mass="39254">MKGLLLAGGHGTRLRPLTFTGNKHLLPIANKPILFYGLENLARAGIREVGIILGPIKEGIVEAVGDGARFGLKVTYIHQPEPLGIAHAILIAEDFLRGEPFVVYLGDNLLKKGIGSFVKLFEEKQSDCVIGVTPTKEPQRFGVVEMENGRVVRLVEKPKQPRSNLALVGVYVFNDSVFEACRRIRPSWRGELEITDAIQTLIDMKKRVDVNFVEGWWKDTGKPEDLLEANQLVLQELEPCTKGSVEEGVVVTGNVVIGEGTVVRKESTIRGPVVIGRDCEIGPNVYIGPYTSIGDRTRIVGAEIENSIIMNDVVIECNRRIVDSIIGNHTTIIEHEKNRPRGFKFILGERTFASI</sequence>
<comment type="similarity">
    <text evidence="1">In the C-terminal section; belongs to the transferase hexapeptide repeat family.</text>
</comment>
<accession>A0A2R7Y331</accession>
<dbReference type="NCBIfam" id="TIGR03992">
    <property type="entry name" value="Arch_glmU"/>
    <property type="match status" value="1"/>
</dbReference>
<dbReference type="InterPro" id="IPR029044">
    <property type="entry name" value="Nucleotide-diphossugar_trans"/>
</dbReference>
<reference evidence="5 6" key="1">
    <citation type="submission" date="2017-04" db="EMBL/GenBank/DDBJ databases">
        <title>Draft Aigarchaeota genome from a New Zealand hot spring.</title>
        <authorList>
            <person name="Reysenbach A.-L."/>
            <person name="Donaho J.A."/>
            <person name="Gerhart J."/>
            <person name="Kelley J.F."/>
            <person name="Kouba K."/>
            <person name="Podar M."/>
            <person name="Stott M."/>
        </authorList>
    </citation>
    <scope>NUCLEOTIDE SEQUENCE [LARGE SCALE GENOMIC DNA]</scope>
    <source>
        <strain evidence="5">NZ13_MG1</strain>
    </source>
</reference>
<dbReference type="AlphaFoldDB" id="A0A2R7Y331"/>
<dbReference type="PANTHER" id="PTHR42883:SF2">
    <property type="entry name" value="THYMIDYLYLTRANSFERASE"/>
    <property type="match status" value="1"/>
</dbReference>
<evidence type="ECO:0000259" key="4">
    <source>
        <dbReference type="Pfam" id="PF25087"/>
    </source>
</evidence>
<organism evidence="5 6">
    <name type="scientific">Candidatus Terraquivivens tikiterensis</name>
    <dbReference type="NCBI Taxonomy" id="1980982"/>
    <lineage>
        <taxon>Archaea</taxon>
        <taxon>Nitrososphaerota</taxon>
        <taxon>Candidatus Wolframiiraptoraceae</taxon>
        <taxon>Candidatus Terraquivivens</taxon>
    </lineage>
</organism>
<dbReference type="GO" id="GO:0003977">
    <property type="term" value="F:UDP-N-acetylglucosamine diphosphorylase activity"/>
    <property type="evidence" value="ECO:0007669"/>
    <property type="project" value="InterPro"/>
</dbReference>
<dbReference type="InterPro" id="IPR005908">
    <property type="entry name" value="G1P_thy_trans_l"/>
</dbReference>
<evidence type="ECO:0000256" key="2">
    <source>
        <dbReference type="ARBA" id="ARBA00007947"/>
    </source>
</evidence>
<dbReference type="InterPro" id="IPR005835">
    <property type="entry name" value="NTP_transferase_dom"/>
</dbReference>
<proteinExistence type="inferred from homology"/>
<comment type="caution">
    <text evidence="5">The sequence shown here is derived from an EMBL/GenBank/DDBJ whole genome shotgun (WGS) entry which is preliminary data.</text>
</comment>
<dbReference type="Pfam" id="PF25087">
    <property type="entry name" value="GMPPB_C"/>
    <property type="match status" value="1"/>
</dbReference>